<evidence type="ECO:0000259" key="4">
    <source>
        <dbReference type="Pfam" id="PF12484"/>
    </source>
</evidence>
<comment type="caution">
    <text evidence="5">The sequence shown here is derived from an EMBL/GenBank/DDBJ whole genome shotgun (WGS) entry which is preliminary data.</text>
</comment>
<evidence type="ECO:0008006" key="7">
    <source>
        <dbReference type="Google" id="ProtNLM"/>
    </source>
</evidence>
<name>A0ABP8RD25_9MYCO</name>
<evidence type="ECO:0000313" key="6">
    <source>
        <dbReference type="Proteomes" id="UP001501417"/>
    </source>
</evidence>
<evidence type="ECO:0000256" key="1">
    <source>
        <dbReference type="ARBA" id="ARBA00010652"/>
    </source>
</evidence>
<comment type="similarity">
    <text evidence="1">Belongs to the mycobacterial PPE family.</text>
</comment>
<dbReference type="Pfam" id="PF00823">
    <property type="entry name" value="PPE"/>
    <property type="match status" value="1"/>
</dbReference>
<dbReference type="InterPro" id="IPR000030">
    <property type="entry name" value="PPE_dom"/>
</dbReference>
<accession>A0ABP8RD25</accession>
<dbReference type="Pfam" id="PF09851">
    <property type="entry name" value="SHOCT"/>
    <property type="match status" value="1"/>
</dbReference>
<reference evidence="6" key="1">
    <citation type="journal article" date="2019" name="Int. J. Syst. Evol. Microbiol.">
        <title>The Global Catalogue of Microorganisms (GCM) 10K type strain sequencing project: providing services to taxonomists for standard genome sequencing and annotation.</title>
        <authorList>
            <consortium name="The Broad Institute Genomics Platform"/>
            <consortium name="The Broad Institute Genome Sequencing Center for Infectious Disease"/>
            <person name="Wu L."/>
            <person name="Ma J."/>
        </authorList>
    </citation>
    <scope>NUCLEOTIDE SEQUENCE [LARGE SCALE GENOMIC DNA]</scope>
    <source>
        <strain evidence="6">JCM 17782</strain>
    </source>
</reference>
<proteinExistence type="inferred from homology"/>
<dbReference type="Proteomes" id="UP001501417">
    <property type="component" value="Unassembled WGS sequence"/>
</dbReference>
<feature type="domain" description="PPE family C-terminal" evidence="4">
    <location>
        <begin position="309"/>
        <end position="379"/>
    </location>
</feature>
<feature type="domain" description="PPE" evidence="2">
    <location>
        <begin position="2"/>
        <end position="163"/>
    </location>
</feature>
<protein>
    <recommendedName>
        <fullName evidence="7">PPE family protein</fullName>
    </recommendedName>
</protein>
<dbReference type="InterPro" id="IPR022171">
    <property type="entry name" value="PPE_C"/>
</dbReference>
<dbReference type="InterPro" id="IPR018649">
    <property type="entry name" value="SHOCT"/>
</dbReference>
<dbReference type="SUPFAM" id="SSF140459">
    <property type="entry name" value="PE/PPE dimer-like"/>
    <property type="match status" value="1"/>
</dbReference>
<dbReference type="Gene3D" id="1.20.1260.20">
    <property type="entry name" value="PPE superfamily"/>
    <property type="match status" value="1"/>
</dbReference>
<evidence type="ECO:0000313" key="5">
    <source>
        <dbReference type="EMBL" id="GAA4535979.1"/>
    </source>
</evidence>
<dbReference type="PANTHER" id="PTHR46766">
    <property type="entry name" value="GLUTAMINE-RICH PROTEIN 2"/>
    <property type="match status" value="1"/>
</dbReference>
<gene>
    <name evidence="5" type="ORF">GCM10023161_10270</name>
</gene>
<dbReference type="EMBL" id="BAABGF010000013">
    <property type="protein sequence ID" value="GAA4535979.1"/>
    <property type="molecule type" value="Genomic_DNA"/>
</dbReference>
<dbReference type="InterPro" id="IPR038332">
    <property type="entry name" value="PPE_sf"/>
</dbReference>
<dbReference type="PANTHER" id="PTHR46766:SF1">
    <property type="entry name" value="GLUTAMINE-RICH PROTEIN 2"/>
    <property type="match status" value="1"/>
</dbReference>
<dbReference type="RefSeq" id="WP_264047681.1">
    <property type="nucleotide sequence ID" value="NZ_BAABGF010000013.1"/>
</dbReference>
<keyword evidence="6" id="KW-1185">Reference proteome</keyword>
<evidence type="ECO:0000259" key="2">
    <source>
        <dbReference type="Pfam" id="PF00823"/>
    </source>
</evidence>
<dbReference type="Pfam" id="PF12484">
    <property type="entry name" value="PPE-SVP"/>
    <property type="match status" value="1"/>
</dbReference>
<sequence>MDFAALPPEINSGRMYTGPGAAPMLAAAMAWDALAVALHSAADSYQAEVTALTGGPWLGPSAAAMSAAAAQYVAWTRTAAAQAEQTAGQAKAAAAAYEAAFAESVPPPVIAANRSLLMSLIATNILGQNTPAIATTEAQYSEMWAQDAGAMYGYAASASAAARLTPFAPPQESTDSGGSVRQAAALNQAAGTSAGKVQSALSPTQQAFTATPDALLSLASPLDLGFGGRDLLGLAADLSAVFVDPEVGTAGLAAAVVALPYDVSGALTGFHTDDIVSGWAGVQSWPGWAPVPPTPFPVITNLAGGSAATASLGQANMVGGLSVPPGWAAAAPAVRPAALALPATTVGAAAQASSGGSGSLFGEMAAASMAGRAMAGTTGAGLAGRAERLRAATQKATQDGTAAPQVPAGGPITSIAAELRELASLRDAGIITEDEFNEQKQRLLPH</sequence>
<organism evidence="5 6">
    <name type="scientific">Mycobacterium paraffinicum</name>
    <dbReference type="NCBI Taxonomy" id="53378"/>
    <lineage>
        <taxon>Bacteria</taxon>
        <taxon>Bacillati</taxon>
        <taxon>Actinomycetota</taxon>
        <taxon>Actinomycetes</taxon>
        <taxon>Mycobacteriales</taxon>
        <taxon>Mycobacteriaceae</taxon>
        <taxon>Mycobacterium</taxon>
    </lineage>
</organism>
<feature type="domain" description="SHOCT" evidence="3">
    <location>
        <begin position="417"/>
        <end position="444"/>
    </location>
</feature>
<evidence type="ECO:0000259" key="3">
    <source>
        <dbReference type="Pfam" id="PF09851"/>
    </source>
</evidence>